<dbReference type="GO" id="GO:0042597">
    <property type="term" value="C:periplasmic space"/>
    <property type="evidence" value="ECO:0007669"/>
    <property type="project" value="UniProtKB-SubCell"/>
</dbReference>
<dbReference type="Pfam" id="PF01547">
    <property type="entry name" value="SBP_bac_1"/>
    <property type="match status" value="1"/>
</dbReference>
<dbReference type="PANTHER" id="PTHR43649:SF12">
    <property type="entry name" value="DIACETYLCHITOBIOSE BINDING PROTEIN DASA"/>
    <property type="match status" value="1"/>
</dbReference>
<gene>
    <name evidence="4" type="ORF">IAC42_00615</name>
</gene>
<name>A0A9D9E7Y0_9SPIR</name>
<feature type="chain" id="PRO_5038484378" evidence="3">
    <location>
        <begin position="21"/>
        <end position="521"/>
    </location>
</feature>
<keyword evidence="3" id="KW-0732">Signal</keyword>
<reference evidence="4" key="2">
    <citation type="journal article" date="2021" name="PeerJ">
        <title>Extensive microbial diversity within the chicken gut microbiome revealed by metagenomics and culture.</title>
        <authorList>
            <person name="Gilroy R."/>
            <person name="Ravi A."/>
            <person name="Getino M."/>
            <person name="Pursley I."/>
            <person name="Horton D.L."/>
            <person name="Alikhan N.F."/>
            <person name="Baker D."/>
            <person name="Gharbi K."/>
            <person name="Hall N."/>
            <person name="Watson M."/>
            <person name="Adriaenssens E.M."/>
            <person name="Foster-Nyarko E."/>
            <person name="Jarju S."/>
            <person name="Secka A."/>
            <person name="Antonio M."/>
            <person name="Oren A."/>
            <person name="Chaudhuri R.R."/>
            <person name="La Ragione R."/>
            <person name="Hildebrand F."/>
            <person name="Pallen M.J."/>
        </authorList>
    </citation>
    <scope>NUCLEOTIDE SEQUENCE</scope>
    <source>
        <strain evidence="4">11167</strain>
    </source>
</reference>
<comment type="caution">
    <text evidence="4">The sequence shown here is derived from an EMBL/GenBank/DDBJ whole genome shotgun (WGS) entry which is preliminary data.</text>
</comment>
<dbReference type="Gene3D" id="3.40.190.10">
    <property type="entry name" value="Periplasmic binding protein-like II"/>
    <property type="match status" value="2"/>
</dbReference>
<evidence type="ECO:0000256" key="1">
    <source>
        <dbReference type="ARBA" id="ARBA00004418"/>
    </source>
</evidence>
<protein>
    <submittedName>
        <fullName evidence="4">Extracellular solute-binding protein</fullName>
    </submittedName>
</protein>
<comment type="similarity">
    <text evidence="2">Belongs to the bacterial solute-binding protein 1 family.</text>
</comment>
<evidence type="ECO:0000313" key="4">
    <source>
        <dbReference type="EMBL" id="MBO8442252.1"/>
    </source>
</evidence>
<organism evidence="4 5">
    <name type="scientific">Candidatus Aphodenecus pullistercoris</name>
    <dbReference type="NCBI Taxonomy" id="2840669"/>
    <lineage>
        <taxon>Bacteria</taxon>
        <taxon>Pseudomonadati</taxon>
        <taxon>Spirochaetota</taxon>
        <taxon>Spirochaetia</taxon>
        <taxon>Spirochaetales</taxon>
        <taxon>Candidatus Aphodenecus</taxon>
    </lineage>
</organism>
<dbReference type="Proteomes" id="UP000823633">
    <property type="component" value="Unassembled WGS sequence"/>
</dbReference>
<dbReference type="InterPro" id="IPR050490">
    <property type="entry name" value="Bact_solute-bd_prot1"/>
</dbReference>
<dbReference type="InterPro" id="IPR006059">
    <property type="entry name" value="SBP"/>
</dbReference>
<dbReference type="SUPFAM" id="SSF53850">
    <property type="entry name" value="Periplasmic binding protein-like II"/>
    <property type="match status" value="1"/>
</dbReference>
<dbReference type="AlphaFoldDB" id="A0A9D9E7Y0"/>
<reference evidence="4" key="1">
    <citation type="submission" date="2020-10" db="EMBL/GenBank/DDBJ databases">
        <authorList>
            <person name="Gilroy R."/>
        </authorList>
    </citation>
    <scope>NUCLEOTIDE SEQUENCE</scope>
    <source>
        <strain evidence="4">11167</strain>
    </source>
</reference>
<sequence length="521" mass="57491">MKKALALLLVALMSMTLIFANGGSETTAASDGPVEIELWYGAAITEAGPIPDDWIGYDILLNEHNIDLHLSVLPSNESDQDVRIQAAAAGNSLPDIFMVSRPVLTRLVDQGLVAPVDDYYALMPNRTAQQYDADSIAMSTIDGHSYGFASPGSVAKNEGLLIRKDWLDNLGLEVPTNLDELMEVMRAFTFNDPDQNGKNDTYGYGAYIESDATLKGYPGARLFPILGAFGVDGLWCFEEENLGLNVYKPEFYDAMVYIRQMCDEGVMDPNWLSYKKDDFRAAWKQGRFGIMKEQNAAYAAESNYAPFDANFPDGEWIVIDPPTGPDGLASVGAYDQNYRIYAISQDAVDAGKAEKICEMLEWMSSDEGYFLCGWGQEGVNFVFDENGVPVAGDLGDNSFSGPDGQVYTQLRNMVFYNSDTELASRYPTYTCAVSGKTMSALTTLREMQSKYWTPAIGSGQMPTPNADVQRFYEQTLAEFLSGQRALTPENWQAFLDGFNQIGGKAWNDEGVAYARENGLVR</sequence>
<feature type="signal peptide" evidence="3">
    <location>
        <begin position="1"/>
        <end position="20"/>
    </location>
</feature>
<proteinExistence type="inferred from homology"/>
<comment type="subcellular location">
    <subcellularLocation>
        <location evidence="1">Periplasm</location>
    </subcellularLocation>
</comment>
<dbReference type="EMBL" id="JADIMU010000005">
    <property type="protein sequence ID" value="MBO8442252.1"/>
    <property type="molecule type" value="Genomic_DNA"/>
</dbReference>
<dbReference type="PANTHER" id="PTHR43649">
    <property type="entry name" value="ARABINOSE-BINDING PROTEIN-RELATED"/>
    <property type="match status" value="1"/>
</dbReference>
<evidence type="ECO:0000256" key="2">
    <source>
        <dbReference type="ARBA" id="ARBA00008520"/>
    </source>
</evidence>
<evidence type="ECO:0000256" key="3">
    <source>
        <dbReference type="SAM" id="SignalP"/>
    </source>
</evidence>
<evidence type="ECO:0000313" key="5">
    <source>
        <dbReference type="Proteomes" id="UP000823633"/>
    </source>
</evidence>
<accession>A0A9D9E7Y0</accession>